<keyword evidence="4 6" id="KW-0371">Homeobox</keyword>
<comment type="subcellular location">
    <subcellularLocation>
        <location evidence="1 6 7">Nucleus</location>
    </subcellularLocation>
</comment>
<keyword evidence="3 6" id="KW-0238">DNA-binding</keyword>
<evidence type="ECO:0000259" key="9">
    <source>
        <dbReference type="PROSITE" id="PS50071"/>
    </source>
</evidence>
<dbReference type="AlphaFoldDB" id="A0A0H4KD00"/>
<gene>
    <name evidence="10" type="primary">Pplx</name>
</gene>
<evidence type="ECO:0000256" key="2">
    <source>
        <dbReference type="ARBA" id="ARBA00022473"/>
    </source>
</evidence>
<name>A0A0H4KD00_9ECHI</name>
<dbReference type="PROSITE" id="PS50071">
    <property type="entry name" value="HOMEOBOX_2"/>
    <property type="match status" value="1"/>
</dbReference>
<feature type="compositionally biased region" description="Low complexity" evidence="8">
    <location>
        <begin position="125"/>
        <end position="140"/>
    </location>
</feature>
<evidence type="ECO:0000256" key="5">
    <source>
        <dbReference type="ARBA" id="ARBA00023242"/>
    </source>
</evidence>
<dbReference type="InterPro" id="IPR009057">
    <property type="entry name" value="Homeodomain-like_sf"/>
</dbReference>
<reference evidence="10" key="1">
    <citation type="submission" date="2015-01" db="EMBL/GenBank/DDBJ databases">
        <title>Same morphology different developmental program, independent co-option of an ancient skeletal regulatory module.</title>
        <authorList>
            <person name="Dylus D.V."/>
            <person name="Czarkwiani A."/>
            <person name="Stangberg J."/>
            <person name="Ortega-Martinez O."/>
            <person name="Dupont S."/>
            <person name="Oliveri P."/>
        </authorList>
    </citation>
    <scope>NUCLEOTIDE SEQUENCE</scope>
</reference>
<dbReference type="PANTHER" id="PTHR45793:SF5">
    <property type="entry name" value="HOMEOTIC PROTEIN OCELLILESS"/>
    <property type="match status" value="1"/>
</dbReference>
<dbReference type="Pfam" id="PF00046">
    <property type="entry name" value="Homeodomain"/>
    <property type="match status" value="1"/>
</dbReference>
<evidence type="ECO:0000313" key="10">
    <source>
        <dbReference type="EMBL" id="AKO90062.1"/>
    </source>
</evidence>
<feature type="DNA-binding region" description="Homeobox" evidence="6">
    <location>
        <begin position="63"/>
        <end position="122"/>
    </location>
</feature>
<dbReference type="EMBL" id="KP681702">
    <property type="protein sequence ID" value="AKO90062.1"/>
    <property type="molecule type" value="mRNA"/>
</dbReference>
<protein>
    <submittedName>
        <fullName evidence="10">Afi-Pplx</fullName>
    </submittedName>
</protein>
<sequence length="273" mass="30574">MEYYNSQKNSSEAVSLCHRKPSSFSIEAILGLNQAPPTAAPMTLLPQVEVAAKGQPASDRRPRRRPRTVYTRKQIEVLESAFADNQYPDIFTREDLAEVLDLTATKVLVWFHNRRARHRREARRSTSTSTSETSSPSSAKSKPRQMESTPTPPETFHRLSPETAVMTSQRYTQACCSQPPIICRSASCSSCPPSSQSSYPVNLPSYGHNGLPQQYYGGAFTYSYYPHQYAYYYRHSAYPTSSSDYQGSPICSVPKFSSVSRVEPVTNVVDVCQ</sequence>
<dbReference type="PANTHER" id="PTHR45793">
    <property type="entry name" value="HOMEOBOX PROTEIN"/>
    <property type="match status" value="1"/>
</dbReference>
<feature type="domain" description="Homeobox" evidence="9">
    <location>
        <begin position="61"/>
        <end position="121"/>
    </location>
</feature>
<dbReference type="InterPro" id="IPR001356">
    <property type="entry name" value="HD"/>
</dbReference>
<accession>A0A0H4KD00</accession>
<dbReference type="GO" id="GO:0005634">
    <property type="term" value="C:nucleus"/>
    <property type="evidence" value="ECO:0007669"/>
    <property type="project" value="UniProtKB-SubCell"/>
</dbReference>
<dbReference type="Gene3D" id="1.10.10.60">
    <property type="entry name" value="Homeodomain-like"/>
    <property type="match status" value="1"/>
</dbReference>
<keyword evidence="2" id="KW-0217">Developmental protein</keyword>
<evidence type="ECO:0000256" key="1">
    <source>
        <dbReference type="ARBA" id="ARBA00004123"/>
    </source>
</evidence>
<dbReference type="GO" id="GO:0000978">
    <property type="term" value="F:RNA polymerase II cis-regulatory region sequence-specific DNA binding"/>
    <property type="evidence" value="ECO:0007669"/>
    <property type="project" value="TreeGrafter"/>
</dbReference>
<feature type="region of interest" description="Disordered" evidence="8">
    <location>
        <begin position="116"/>
        <end position="158"/>
    </location>
</feature>
<evidence type="ECO:0000256" key="4">
    <source>
        <dbReference type="ARBA" id="ARBA00023155"/>
    </source>
</evidence>
<evidence type="ECO:0000256" key="7">
    <source>
        <dbReference type="RuleBase" id="RU000682"/>
    </source>
</evidence>
<keyword evidence="5 6" id="KW-0539">Nucleus</keyword>
<evidence type="ECO:0000256" key="3">
    <source>
        <dbReference type="ARBA" id="ARBA00023125"/>
    </source>
</evidence>
<organism evidence="10">
    <name type="scientific">Amphiura filiformis</name>
    <dbReference type="NCBI Taxonomy" id="82378"/>
    <lineage>
        <taxon>Eukaryota</taxon>
        <taxon>Metazoa</taxon>
        <taxon>Echinodermata</taxon>
        <taxon>Eleutherozoa</taxon>
        <taxon>Asterozoa</taxon>
        <taxon>Ophiuroidea</taxon>
        <taxon>Myophiuroidea</taxon>
        <taxon>Metophiurida</taxon>
        <taxon>Ophintegrida</taxon>
        <taxon>Amphilepidida</taxon>
        <taxon>Ophiurina</taxon>
        <taxon>Gnathophiurina</taxon>
        <taxon>Amphiuroidea</taxon>
        <taxon>Amphiuridae</taxon>
        <taxon>Amphiura</taxon>
    </lineage>
</organism>
<dbReference type="CDD" id="cd00086">
    <property type="entry name" value="homeodomain"/>
    <property type="match status" value="1"/>
</dbReference>
<evidence type="ECO:0000256" key="8">
    <source>
        <dbReference type="SAM" id="MobiDB-lite"/>
    </source>
</evidence>
<dbReference type="GO" id="GO:0000981">
    <property type="term" value="F:DNA-binding transcription factor activity, RNA polymerase II-specific"/>
    <property type="evidence" value="ECO:0007669"/>
    <property type="project" value="TreeGrafter"/>
</dbReference>
<dbReference type="SMART" id="SM00389">
    <property type="entry name" value="HOX"/>
    <property type="match status" value="1"/>
</dbReference>
<proteinExistence type="evidence at transcript level"/>
<dbReference type="SUPFAM" id="SSF46689">
    <property type="entry name" value="Homeodomain-like"/>
    <property type="match status" value="1"/>
</dbReference>
<evidence type="ECO:0000256" key="6">
    <source>
        <dbReference type="PROSITE-ProRule" id="PRU00108"/>
    </source>
</evidence>